<dbReference type="RefSeq" id="WP_052678236.1">
    <property type="nucleotide sequence ID" value="NZ_CAWQZC010000094.1"/>
</dbReference>
<dbReference type="EMBL" id="FPLD01000012">
    <property type="protein sequence ID" value="SGY84558.1"/>
    <property type="molecule type" value="Genomic_DNA"/>
</dbReference>
<dbReference type="PANTHER" id="PTHR42733">
    <property type="entry name" value="DJ-1 PROTEIN"/>
    <property type="match status" value="1"/>
</dbReference>
<dbReference type="GeneID" id="61294155"/>
<evidence type="ECO:0000313" key="4">
    <source>
        <dbReference type="EMBL" id="SGY83360.1"/>
    </source>
</evidence>
<dbReference type="Proteomes" id="UP000183794">
    <property type="component" value="Unassembled WGS sequence"/>
</dbReference>
<evidence type="ECO:0000259" key="3">
    <source>
        <dbReference type="Pfam" id="PF01965"/>
    </source>
</evidence>
<comment type="similarity">
    <text evidence="1">Belongs to the peptidase C56 family.</text>
</comment>
<name>A0A090K4M8_9GAMM</name>
<dbReference type="InterPro" id="IPR002818">
    <property type="entry name" value="DJ-1/PfpI"/>
</dbReference>
<dbReference type="CDD" id="cd03134">
    <property type="entry name" value="GATase1_PfpI_like"/>
    <property type="match status" value="1"/>
</dbReference>
<evidence type="ECO:0000313" key="5">
    <source>
        <dbReference type="EMBL" id="SGY84558.1"/>
    </source>
</evidence>
<dbReference type="Pfam" id="PF01965">
    <property type="entry name" value="DJ-1_PfpI"/>
    <property type="match status" value="1"/>
</dbReference>
<evidence type="ECO:0000256" key="1">
    <source>
        <dbReference type="ARBA" id="ARBA00008542"/>
    </source>
</evidence>
<dbReference type="InterPro" id="IPR029062">
    <property type="entry name" value="Class_I_gatase-like"/>
</dbReference>
<dbReference type="PROSITE" id="PS51276">
    <property type="entry name" value="PEPTIDASE_C56_PFPI"/>
    <property type="match status" value="1"/>
</dbReference>
<evidence type="ECO:0000313" key="6">
    <source>
        <dbReference type="Proteomes" id="UP000182660"/>
    </source>
</evidence>
<feature type="signal peptide" evidence="2">
    <location>
        <begin position="1"/>
        <end position="24"/>
    </location>
</feature>
<dbReference type="STRING" id="80854.MVIS_0699"/>
<keyword evidence="6" id="KW-1185">Reference proteome</keyword>
<accession>A0A090K4M8</accession>
<dbReference type="Proteomes" id="UP000182660">
    <property type="component" value="Unassembled WGS sequence"/>
</dbReference>
<keyword evidence="2" id="KW-0732">Signal</keyword>
<sequence>MNLYNLQKIISVTLCVFISYSSQAFSESLTNKIDLYEAASTSAYVPTLDTIKLITADGELNRELKNFMLKKRDSTTLKGKKIAILATDGVEELEILVPLNYLKESGAEVFVVSPKKPNFPDTFGVKMPEIRSTHIMTVRLMENSGWIKIDKFLEDVSVEDFDGLVLPGGSWNPDFLRTNTNAHTLLQAFVETNKPLASLCHGPLILVNAGLLKGRKVTGYWSIMKDLENAGATVIDQPLVTDGQLLTSRFPYDLPRLMNAFTEHLIR</sequence>
<organism evidence="5 7">
    <name type="scientific">Moritella viscosa</name>
    <dbReference type="NCBI Taxonomy" id="80854"/>
    <lineage>
        <taxon>Bacteria</taxon>
        <taxon>Pseudomonadati</taxon>
        <taxon>Pseudomonadota</taxon>
        <taxon>Gammaproteobacteria</taxon>
        <taxon>Alteromonadales</taxon>
        <taxon>Moritellaceae</taxon>
        <taxon>Moritella</taxon>
    </lineage>
</organism>
<dbReference type="AlphaFoldDB" id="A0A090K4M8"/>
<dbReference type="EMBL" id="FPLJ01000014">
    <property type="protein sequence ID" value="SGY83360.1"/>
    <property type="molecule type" value="Genomic_DNA"/>
</dbReference>
<reference evidence="4 6" key="2">
    <citation type="submission" date="2016-11" db="EMBL/GenBank/DDBJ databases">
        <authorList>
            <person name="Klemetsen T."/>
        </authorList>
    </citation>
    <scope>NUCLEOTIDE SEQUENCE [LARGE SCALE GENOMIC DNA]</scope>
    <source>
        <strain evidence="4">MT 2528</strain>
    </source>
</reference>
<evidence type="ECO:0000313" key="7">
    <source>
        <dbReference type="Proteomes" id="UP000183794"/>
    </source>
</evidence>
<dbReference type="PANTHER" id="PTHR42733:SF12">
    <property type="entry name" value="PROTEINASE"/>
    <property type="match status" value="1"/>
</dbReference>
<dbReference type="NCBIfam" id="TIGR01382">
    <property type="entry name" value="PfpI"/>
    <property type="match status" value="1"/>
</dbReference>
<dbReference type="InterPro" id="IPR006286">
    <property type="entry name" value="C56_PfpI-like"/>
</dbReference>
<dbReference type="KEGG" id="mvs:MVIS_0699"/>
<reference evidence="5 7" key="1">
    <citation type="submission" date="2016-11" db="EMBL/GenBank/DDBJ databases">
        <authorList>
            <person name="Jaros S."/>
            <person name="Januszkiewicz K."/>
            <person name="Wedrychowicz H."/>
        </authorList>
    </citation>
    <scope>NUCLEOTIDE SEQUENCE [LARGE SCALE GENOMIC DNA]</scope>
    <source>
        <strain evidence="5">NVI 5450</strain>
    </source>
</reference>
<protein>
    <recommendedName>
        <fullName evidence="3">DJ-1/PfpI domain-containing protein</fullName>
    </recommendedName>
</protein>
<feature type="domain" description="DJ-1/PfpI" evidence="3">
    <location>
        <begin position="80"/>
        <end position="263"/>
    </location>
</feature>
<proteinExistence type="inferred from homology"/>
<dbReference type="SUPFAM" id="SSF52317">
    <property type="entry name" value="Class I glutamine amidotransferase-like"/>
    <property type="match status" value="1"/>
</dbReference>
<feature type="chain" id="PRO_5015029978" description="DJ-1/PfpI domain-containing protein" evidence="2">
    <location>
        <begin position="25"/>
        <end position="267"/>
    </location>
</feature>
<dbReference type="Gene3D" id="3.40.50.880">
    <property type="match status" value="1"/>
</dbReference>
<evidence type="ECO:0000256" key="2">
    <source>
        <dbReference type="SAM" id="SignalP"/>
    </source>
</evidence>
<dbReference type="HOGENOM" id="CLU_000445_44_4_6"/>
<dbReference type="PATRIC" id="fig|80854.5.peg.731"/>
<gene>
    <name evidence="4" type="ORF">MT2528_0420</name>
    <name evidence="5" type="ORF">NVI5450_0404</name>
</gene>